<feature type="compositionally biased region" description="Basic residues" evidence="6">
    <location>
        <begin position="289"/>
        <end position="299"/>
    </location>
</feature>
<dbReference type="Proteomes" id="UP000092993">
    <property type="component" value="Unassembled WGS sequence"/>
</dbReference>
<dbReference type="GO" id="GO:0008270">
    <property type="term" value="F:zinc ion binding"/>
    <property type="evidence" value="ECO:0007669"/>
    <property type="project" value="UniProtKB-KW"/>
</dbReference>
<keyword evidence="9" id="KW-1185">Reference proteome</keyword>
<feature type="compositionally biased region" description="Acidic residues" evidence="6">
    <location>
        <begin position="259"/>
        <end position="269"/>
    </location>
</feature>
<dbReference type="GO" id="GO:0003677">
    <property type="term" value="F:DNA binding"/>
    <property type="evidence" value="ECO:0007669"/>
    <property type="project" value="InterPro"/>
</dbReference>
<evidence type="ECO:0000313" key="8">
    <source>
        <dbReference type="EMBL" id="OBZ77754.1"/>
    </source>
</evidence>
<dbReference type="STRING" id="5627.A0A1C7MS42"/>
<feature type="region of interest" description="Disordered" evidence="6">
    <location>
        <begin position="67"/>
        <end position="125"/>
    </location>
</feature>
<gene>
    <name evidence="8" type="ORF">A0H81_02601</name>
</gene>
<evidence type="ECO:0000256" key="3">
    <source>
        <dbReference type="ARBA" id="ARBA00022771"/>
    </source>
</evidence>
<feature type="compositionally biased region" description="Acidic residues" evidence="6">
    <location>
        <begin position="366"/>
        <end position="375"/>
    </location>
</feature>
<keyword evidence="2" id="KW-0479">Metal-binding</keyword>
<feature type="compositionally biased region" description="Acidic residues" evidence="6">
    <location>
        <begin position="92"/>
        <end position="101"/>
    </location>
</feature>
<sequence length="375" mass="42138">MQRCHGSTISKGELRVGTLTDIKGNTTFFWRHWGCVTPKIISNMKNSFEEADELDGFDELNEGDQEKVQKAWEEGHVADEDIPETARKSAGEEGEEDEDEEEKPKKKKAGGRKKKDAEESDGTPKKGVFKFEYASSGRSKCKETIGKNFFRLGHEIDYRGNKSFAWQHWGCADAKMIASLKASYEEASEVDGFDTLKDGEKDKIARAWEEGEVPEEDRGIGEAVDTGKKKAPARRKKDEGEDGEKPKRARAKKAAKKDEDEEVEEEEEEEKPKKKRAPPKKKAEPKPKAAPRKRAAKKKKSDEESGEDFEDELAAVAEDDDDEEPQEEEGTKKRKRAPASKASASKPSSKRAKPASTRGKKKVQEEILEESDEED</sequence>
<feature type="compositionally biased region" description="Acidic residues" evidence="6">
    <location>
        <begin position="304"/>
        <end position="328"/>
    </location>
</feature>
<comment type="subcellular location">
    <subcellularLocation>
        <location evidence="1">Nucleus</location>
    </subcellularLocation>
</comment>
<evidence type="ECO:0000256" key="2">
    <source>
        <dbReference type="ARBA" id="ARBA00022723"/>
    </source>
</evidence>
<reference evidence="8 9" key="1">
    <citation type="submission" date="2016-03" db="EMBL/GenBank/DDBJ databases">
        <title>Whole genome sequencing of Grifola frondosa 9006-11.</title>
        <authorList>
            <person name="Min B."/>
            <person name="Park H."/>
            <person name="Kim J.-G."/>
            <person name="Cho H."/>
            <person name="Oh Y.-L."/>
            <person name="Kong W.-S."/>
            <person name="Choi I.-G."/>
        </authorList>
    </citation>
    <scope>NUCLEOTIDE SEQUENCE [LARGE SCALE GENOMIC DNA]</scope>
    <source>
        <strain evidence="8 9">9006-11</strain>
    </source>
</reference>
<dbReference type="GO" id="GO:0005634">
    <property type="term" value="C:nucleus"/>
    <property type="evidence" value="ECO:0007669"/>
    <property type="project" value="UniProtKB-SubCell"/>
</dbReference>
<organism evidence="8 9">
    <name type="scientific">Grifola frondosa</name>
    <name type="common">Maitake</name>
    <name type="synonym">Polyporus frondosus</name>
    <dbReference type="NCBI Taxonomy" id="5627"/>
    <lineage>
        <taxon>Eukaryota</taxon>
        <taxon>Fungi</taxon>
        <taxon>Dikarya</taxon>
        <taxon>Basidiomycota</taxon>
        <taxon>Agaricomycotina</taxon>
        <taxon>Agaricomycetes</taxon>
        <taxon>Polyporales</taxon>
        <taxon>Grifolaceae</taxon>
        <taxon>Grifola</taxon>
    </lineage>
</organism>
<feature type="domain" description="PARP-type" evidence="7">
    <location>
        <begin position="129"/>
        <end position="212"/>
    </location>
</feature>
<dbReference type="AlphaFoldDB" id="A0A1C7MS42"/>
<feature type="region of interest" description="Disordered" evidence="6">
    <location>
        <begin position="205"/>
        <end position="375"/>
    </location>
</feature>
<keyword evidence="4" id="KW-0862">Zinc</keyword>
<accession>A0A1C7MS42</accession>
<evidence type="ECO:0000256" key="1">
    <source>
        <dbReference type="ARBA" id="ARBA00004123"/>
    </source>
</evidence>
<dbReference type="SMART" id="SM01336">
    <property type="entry name" value="zf-PARP"/>
    <property type="match status" value="2"/>
</dbReference>
<evidence type="ECO:0000256" key="4">
    <source>
        <dbReference type="ARBA" id="ARBA00022833"/>
    </source>
</evidence>
<protein>
    <submittedName>
        <fullName evidence="8">PARP-type zinc finger-containing protein C2A9.07c</fullName>
    </submittedName>
</protein>
<dbReference type="Pfam" id="PF00645">
    <property type="entry name" value="zf-PARP"/>
    <property type="match status" value="2"/>
</dbReference>
<dbReference type="Gene3D" id="3.30.1740.10">
    <property type="entry name" value="Zinc finger, PARP-type"/>
    <property type="match status" value="2"/>
</dbReference>
<feature type="compositionally biased region" description="Basic and acidic residues" evidence="6">
    <location>
        <begin position="216"/>
        <end position="228"/>
    </location>
</feature>
<dbReference type="PROSITE" id="PS50064">
    <property type="entry name" value="ZF_PARP_2"/>
    <property type="match status" value="2"/>
</dbReference>
<dbReference type="OrthoDB" id="429950at2759"/>
<evidence type="ECO:0000313" key="9">
    <source>
        <dbReference type="Proteomes" id="UP000092993"/>
    </source>
</evidence>
<dbReference type="OMA" id="CKNKECQ"/>
<name>A0A1C7MS42_GRIFR</name>
<feature type="compositionally biased region" description="Basic residues" evidence="6">
    <location>
        <begin position="348"/>
        <end position="361"/>
    </location>
</feature>
<dbReference type="InterPro" id="IPR001510">
    <property type="entry name" value="Znf_PARP"/>
</dbReference>
<dbReference type="InterPro" id="IPR036957">
    <property type="entry name" value="Znf_PARP_sf"/>
</dbReference>
<proteinExistence type="predicted"/>
<evidence type="ECO:0000259" key="7">
    <source>
        <dbReference type="PROSITE" id="PS50064"/>
    </source>
</evidence>
<feature type="compositionally biased region" description="Basic and acidic residues" evidence="6">
    <location>
        <begin position="236"/>
        <end position="246"/>
    </location>
</feature>
<comment type="caution">
    <text evidence="8">The sequence shown here is derived from an EMBL/GenBank/DDBJ whole genome shotgun (WGS) entry which is preliminary data.</text>
</comment>
<keyword evidence="3" id="KW-0863">Zinc-finger</keyword>
<feature type="compositionally biased region" description="Basic residues" evidence="6">
    <location>
        <begin position="105"/>
        <end position="114"/>
    </location>
</feature>
<dbReference type="EMBL" id="LUGG01000002">
    <property type="protein sequence ID" value="OBZ77754.1"/>
    <property type="molecule type" value="Genomic_DNA"/>
</dbReference>
<keyword evidence="5" id="KW-0539">Nucleus</keyword>
<feature type="domain" description="PARP-type" evidence="7">
    <location>
        <begin position="30"/>
        <end position="76"/>
    </location>
</feature>
<evidence type="ECO:0000256" key="6">
    <source>
        <dbReference type="SAM" id="MobiDB-lite"/>
    </source>
</evidence>
<feature type="compositionally biased region" description="Basic and acidic residues" evidence="6">
    <location>
        <begin position="67"/>
        <end position="91"/>
    </location>
</feature>
<evidence type="ECO:0000256" key="5">
    <source>
        <dbReference type="ARBA" id="ARBA00023242"/>
    </source>
</evidence>
<dbReference type="SUPFAM" id="SSF57716">
    <property type="entry name" value="Glucocorticoid receptor-like (DNA-binding domain)"/>
    <property type="match status" value="2"/>
</dbReference>